<evidence type="ECO:0000256" key="1">
    <source>
        <dbReference type="ARBA" id="ARBA00022741"/>
    </source>
</evidence>
<dbReference type="PANTHER" id="PTHR24055">
    <property type="entry name" value="MITOGEN-ACTIVATED PROTEIN KINASE"/>
    <property type="match status" value="1"/>
</dbReference>
<gene>
    <name evidence="4" type="ORF">JXQ802_LOCUS243</name>
</gene>
<dbReference type="InterPro" id="IPR000719">
    <property type="entry name" value="Prot_kinase_dom"/>
</dbReference>
<dbReference type="PROSITE" id="PS50011">
    <property type="entry name" value="PROTEIN_KINASE_DOM"/>
    <property type="match status" value="1"/>
</dbReference>
<keyword evidence="1" id="KW-0547">Nucleotide-binding</keyword>
<dbReference type="Gene3D" id="3.30.200.20">
    <property type="entry name" value="Phosphorylase Kinase, domain 1"/>
    <property type="match status" value="1"/>
</dbReference>
<dbReference type="SUPFAM" id="SSF56112">
    <property type="entry name" value="Protein kinase-like (PK-like)"/>
    <property type="match status" value="1"/>
</dbReference>
<dbReference type="Proteomes" id="UP000663870">
    <property type="component" value="Unassembled WGS sequence"/>
</dbReference>
<organism evidence="4 5">
    <name type="scientific">Rotaria sordida</name>
    <dbReference type="NCBI Taxonomy" id="392033"/>
    <lineage>
        <taxon>Eukaryota</taxon>
        <taxon>Metazoa</taxon>
        <taxon>Spiralia</taxon>
        <taxon>Gnathifera</taxon>
        <taxon>Rotifera</taxon>
        <taxon>Eurotatoria</taxon>
        <taxon>Bdelloidea</taxon>
        <taxon>Philodinida</taxon>
        <taxon>Philodinidae</taxon>
        <taxon>Rotaria</taxon>
    </lineage>
</organism>
<dbReference type="GO" id="GO:0005524">
    <property type="term" value="F:ATP binding"/>
    <property type="evidence" value="ECO:0007669"/>
    <property type="project" value="UniProtKB-KW"/>
</dbReference>
<dbReference type="InterPro" id="IPR050117">
    <property type="entry name" value="MAPK"/>
</dbReference>
<dbReference type="Pfam" id="PF00069">
    <property type="entry name" value="Pkinase"/>
    <property type="match status" value="1"/>
</dbReference>
<name>A0A813MVD2_9BILA</name>
<comment type="caution">
    <text evidence="4">The sequence shown here is derived from an EMBL/GenBank/DDBJ whole genome shotgun (WGS) entry which is preliminary data.</text>
</comment>
<reference evidence="4" key="1">
    <citation type="submission" date="2021-02" db="EMBL/GenBank/DDBJ databases">
        <authorList>
            <person name="Nowell W R."/>
        </authorList>
    </citation>
    <scope>NUCLEOTIDE SEQUENCE</scope>
</reference>
<dbReference type="SMART" id="SM00220">
    <property type="entry name" value="S_TKc"/>
    <property type="match status" value="1"/>
</dbReference>
<evidence type="ECO:0000313" key="4">
    <source>
        <dbReference type="EMBL" id="CAF0727531.1"/>
    </source>
</evidence>
<evidence type="ECO:0000256" key="2">
    <source>
        <dbReference type="ARBA" id="ARBA00022840"/>
    </source>
</evidence>
<evidence type="ECO:0000259" key="3">
    <source>
        <dbReference type="PROSITE" id="PS50011"/>
    </source>
</evidence>
<sequence length="452" mass="53074">MITHSIKITWASRFKKYSVVQQQNNDNHDTNTNLAFTIPCEYITQQDLTSASLFHGGLDSPSINAIDPILKRPVHITKYLCLKSKTSTQQYINHLYERIVITSNLSHPNVRRILSWYIADACLYSVTNVIHRTLRDAMQSETFSLERIYRLSLQIIHGTIYLQSKGLCPLTPWYTTNIELTHDDHIHLCSPTISTTKLNGGIVRHHHLWRHAPESLIRMIIDQDTCVNSKTIDNSKEDVWSIGCIIVEMMINTILFRPQNDDPSLQLLCIVQYVGGLTLSLYEYFPLHVKKLFSKIKFDCHQQCLHRLLKQIFNHERINFHEHHLHKKEYLFDLLKEIFQFQYDKRISLQSLIEHPFYSKNSLLKNSKTQMNSSKLLLLLPMNTSLIRIDDLIHLCIKLNLTHSRWVLTLKERCLFELILHIKNLSQFKSYTYGLSQSLQLEIEKLIYFFNK</sequence>
<dbReference type="InterPro" id="IPR011009">
    <property type="entry name" value="Kinase-like_dom_sf"/>
</dbReference>
<keyword evidence="5" id="KW-1185">Reference proteome</keyword>
<dbReference type="EMBL" id="CAJNOL010000003">
    <property type="protein sequence ID" value="CAF0727531.1"/>
    <property type="molecule type" value="Genomic_DNA"/>
</dbReference>
<evidence type="ECO:0000313" key="5">
    <source>
        <dbReference type="Proteomes" id="UP000663870"/>
    </source>
</evidence>
<accession>A0A813MVD2</accession>
<dbReference type="Gene3D" id="1.10.510.10">
    <property type="entry name" value="Transferase(Phosphotransferase) domain 1"/>
    <property type="match status" value="1"/>
</dbReference>
<protein>
    <recommendedName>
        <fullName evidence="3">Protein kinase domain-containing protein</fullName>
    </recommendedName>
</protein>
<keyword evidence="2" id="KW-0067">ATP-binding</keyword>
<proteinExistence type="predicted"/>
<feature type="domain" description="Protein kinase" evidence="3">
    <location>
        <begin position="48"/>
        <end position="358"/>
    </location>
</feature>
<dbReference type="AlphaFoldDB" id="A0A813MVD2"/>
<dbReference type="GO" id="GO:0004672">
    <property type="term" value="F:protein kinase activity"/>
    <property type="evidence" value="ECO:0007669"/>
    <property type="project" value="InterPro"/>
</dbReference>